<feature type="compositionally biased region" description="Polar residues" evidence="1">
    <location>
        <begin position="1"/>
        <end position="11"/>
    </location>
</feature>
<accession>A0A2T0W6B3</accession>
<feature type="region of interest" description="Disordered" evidence="1">
    <location>
        <begin position="1"/>
        <end position="64"/>
    </location>
</feature>
<evidence type="ECO:0000256" key="1">
    <source>
        <dbReference type="SAM" id="MobiDB-lite"/>
    </source>
</evidence>
<comment type="caution">
    <text evidence="2">The sequence shown here is derived from an EMBL/GenBank/DDBJ whole genome shotgun (WGS) entry which is preliminary data.</text>
</comment>
<evidence type="ECO:0000313" key="3">
    <source>
        <dbReference type="Proteomes" id="UP000238205"/>
    </source>
</evidence>
<dbReference type="Proteomes" id="UP000238205">
    <property type="component" value="Unassembled WGS sequence"/>
</dbReference>
<protein>
    <submittedName>
        <fullName evidence="2">Uncharacterized protein</fullName>
    </submittedName>
</protein>
<feature type="compositionally biased region" description="Basic and acidic residues" evidence="1">
    <location>
        <begin position="17"/>
        <end position="64"/>
    </location>
</feature>
<proteinExistence type="predicted"/>
<name>A0A2T0W6B3_9LACT</name>
<dbReference type="EMBL" id="PVTO01000014">
    <property type="protein sequence ID" value="PRY82235.1"/>
    <property type="molecule type" value="Genomic_DNA"/>
</dbReference>
<evidence type="ECO:0000313" key="2">
    <source>
        <dbReference type="EMBL" id="PRY82235.1"/>
    </source>
</evidence>
<keyword evidence="3" id="KW-1185">Reference proteome</keyword>
<reference evidence="2 3" key="1">
    <citation type="submission" date="2018-03" db="EMBL/GenBank/DDBJ databases">
        <title>Genomic Encyclopedia of Archaeal and Bacterial Type Strains, Phase II (KMG-II): from individual species to whole genera.</title>
        <authorList>
            <person name="Goeker M."/>
        </authorList>
    </citation>
    <scope>NUCLEOTIDE SEQUENCE [LARGE SCALE GENOMIC DNA]</scope>
    <source>
        <strain evidence="2 3">DSM 13175</strain>
    </source>
</reference>
<gene>
    <name evidence="2" type="ORF">CLV38_11431</name>
</gene>
<organism evidence="2 3">
    <name type="scientific">Alkalibacterium olivapovliticus</name>
    <dbReference type="NCBI Taxonomy" id="99907"/>
    <lineage>
        <taxon>Bacteria</taxon>
        <taxon>Bacillati</taxon>
        <taxon>Bacillota</taxon>
        <taxon>Bacilli</taxon>
        <taxon>Lactobacillales</taxon>
        <taxon>Carnobacteriaceae</taxon>
        <taxon>Alkalibacterium</taxon>
    </lineage>
</organism>
<dbReference type="RefSeq" id="WP_106193884.1">
    <property type="nucleotide sequence ID" value="NZ_PVTO01000014.1"/>
</dbReference>
<dbReference type="AlphaFoldDB" id="A0A2T0W6B3"/>
<sequence>MQNGPVQSGSQFMPIDIAKDIKEEDNSTEENKKAKEAATEDEKPFNLDKVDDLENTKQEKKNND</sequence>